<dbReference type="GO" id="GO:0044781">
    <property type="term" value="P:bacterial-type flagellum organization"/>
    <property type="evidence" value="ECO:0007669"/>
    <property type="project" value="UniProtKB-KW"/>
</dbReference>
<gene>
    <name evidence="11" type="ORF">B4110_1156</name>
</gene>
<accession>A0A150MYR4</accession>
<dbReference type="PANTHER" id="PTHR38786">
    <property type="entry name" value="FLAGELLAR FLIJ PROTEIN"/>
    <property type="match status" value="1"/>
</dbReference>
<evidence type="ECO:0000256" key="2">
    <source>
        <dbReference type="ARBA" id="ARBA00010004"/>
    </source>
</evidence>
<dbReference type="GO" id="GO:0009288">
    <property type="term" value="C:bacterial-type flagellum"/>
    <property type="evidence" value="ECO:0007669"/>
    <property type="project" value="InterPro"/>
</dbReference>
<evidence type="ECO:0000256" key="3">
    <source>
        <dbReference type="ARBA" id="ARBA00020392"/>
    </source>
</evidence>
<dbReference type="GO" id="GO:0015031">
    <property type="term" value="P:protein transport"/>
    <property type="evidence" value="ECO:0007669"/>
    <property type="project" value="UniProtKB-KW"/>
</dbReference>
<dbReference type="GO" id="GO:0006935">
    <property type="term" value="P:chemotaxis"/>
    <property type="evidence" value="ECO:0007669"/>
    <property type="project" value="UniProtKB-KW"/>
</dbReference>
<name>A0A150MYR4_9BACL</name>
<keyword evidence="4" id="KW-0813">Transport</keyword>
<keyword evidence="5" id="KW-1003">Cell membrane</keyword>
<evidence type="ECO:0000256" key="7">
    <source>
        <dbReference type="ARBA" id="ARBA00022795"/>
    </source>
</evidence>
<dbReference type="Proteomes" id="UP000075324">
    <property type="component" value="Unassembled WGS sequence"/>
</dbReference>
<dbReference type="InterPro" id="IPR012823">
    <property type="entry name" value="Flagell_FliJ"/>
</dbReference>
<dbReference type="AlphaFoldDB" id="A0A150MYR4"/>
<dbReference type="Pfam" id="PF02050">
    <property type="entry name" value="FliJ"/>
    <property type="match status" value="1"/>
</dbReference>
<comment type="similarity">
    <text evidence="2">Belongs to the FliJ family.</text>
</comment>
<evidence type="ECO:0000313" key="12">
    <source>
        <dbReference type="Proteomes" id="UP000075324"/>
    </source>
</evidence>
<dbReference type="InterPro" id="IPR052570">
    <property type="entry name" value="FliJ"/>
</dbReference>
<evidence type="ECO:0000256" key="10">
    <source>
        <dbReference type="ARBA" id="ARBA00023225"/>
    </source>
</evidence>
<reference evidence="11 12" key="1">
    <citation type="submission" date="2016-01" db="EMBL/GenBank/DDBJ databases">
        <title>Draft Genome Sequences of Seven Thermophilic Sporeformers Isolated from Foods.</title>
        <authorList>
            <person name="Berendsen E.M."/>
            <person name="Wells-Bennik M.H."/>
            <person name="Krawcyk A.O."/>
            <person name="De Jong A."/>
            <person name="Holsappel S."/>
            <person name="Eijlander R.T."/>
            <person name="Kuipers O.P."/>
        </authorList>
    </citation>
    <scope>NUCLEOTIDE SEQUENCE [LARGE SCALE GENOMIC DNA]</scope>
    <source>
        <strain evidence="11 12">B4110</strain>
    </source>
</reference>
<dbReference type="GeneID" id="94900677"/>
<dbReference type="GO" id="GO:0071973">
    <property type="term" value="P:bacterial-type flagellum-dependent cell motility"/>
    <property type="evidence" value="ECO:0007669"/>
    <property type="project" value="InterPro"/>
</dbReference>
<evidence type="ECO:0000256" key="4">
    <source>
        <dbReference type="ARBA" id="ARBA00022448"/>
    </source>
</evidence>
<protein>
    <recommendedName>
        <fullName evidence="3">Flagellar FliJ protein</fullName>
    </recommendedName>
</protein>
<keyword evidence="6" id="KW-0145">Chemotaxis</keyword>
<comment type="subcellular location">
    <subcellularLocation>
        <location evidence="1">Cell membrane</location>
        <topology evidence="1">Peripheral membrane protein</topology>
        <orientation evidence="1">Cytoplasmic side</orientation>
    </subcellularLocation>
</comment>
<sequence>MGYAFKLQKVLTMKENEKHQAAGEYNEAVRRFEEVAEKLYHFLKQKEQYEEIHKQKLQSGLSIQEIRHFQQFISNLERTIHHYQLLVMQAREQMHRKQMKLTELNIEVKKYEKMKEKYIQAAFDVERTAENKWMDEISIQRFVHRGD</sequence>
<organism evidence="11 12">
    <name type="scientific">Parageobacillus toebii</name>
    <dbReference type="NCBI Taxonomy" id="153151"/>
    <lineage>
        <taxon>Bacteria</taxon>
        <taxon>Bacillati</taxon>
        <taxon>Bacillota</taxon>
        <taxon>Bacilli</taxon>
        <taxon>Bacillales</taxon>
        <taxon>Anoxybacillaceae</taxon>
        <taxon>Parageobacillus</taxon>
    </lineage>
</organism>
<dbReference type="Gene3D" id="1.10.287.1700">
    <property type="match status" value="1"/>
</dbReference>
<keyword evidence="9" id="KW-0472">Membrane</keyword>
<evidence type="ECO:0000313" key="11">
    <source>
        <dbReference type="EMBL" id="KYD29586.1"/>
    </source>
</evidence>
<evidence type="ECO:0000256" key="8">
    <source>
        <dbReference type="ARBA" id="ARBA00022927"/>
    </source>
</evidence>
<dbReference type="PANTHER" id="PTHR38786:SF1">
    <property type="entry name" value="FLAGELLAR FLIJ PROTEIN"/>
    <property type="match status" value="1"/>
</dbReference>
<evidence type="ECO:0000256" key="9">
    <source>
        <dbReference type="ARBA" id="ARBA00023136"/>
    </source>
</evidence>
<evidence type="ECO:0000256" key="6">
    <source>
        <dbReference type="ARBA" id="ARBA00022500"/>
    </source>
</evidence>
<dbReference type="RefSeq" id="WP_015863448.1">
    <property type="nucleotide sequence ID" value="NZ_CP070511.1"/>
</dbReference>
<dbReference type="InterPro" id="IPR053716">
    <property type="entry name" value="Flag_assembly_chemotaxis_eff"/>
</dbReference>
<keyword evidence="10" id="KW-1006">Bacterial flagellum protein export</keyword>
<comment type="caution">
    <text evidence="11">The sequence shown here is derived from an EMBL/GenBank/DDBJ whole genome shotgun (WGS) entry which is preliminary data.</text>
</comment>
<keyword evidence="8" id="KW-0653">Protein transport</keyword>
<dbReference type="EMBL" id="LQYW01000062">
    <property type="protein sequence ID" value="KYD29586.1"/>
    <property type="molecule type" value="Genomic_DNA"/>
</dbReference>
<dbReference type="NCBIfam" id="TIGR02473">
    <property type="entry name" value="flagell_FliJ"/>
    <property type="match status" value="1"/>
</dbReference>
<keyword evidence="7" id="KW-1005">Bacterial flagellum biogenesis</keyword>
<dbReference type="GO" id="GO:0005886">
    <property type="term" value="C:plasma membrane"/>
    <property type="evidence" value="ECO:0007669"/>
    <property type="project" value="UniProtKB-SubCell"/>
</dbReference>
<evidence type="ECO:0000256" key="1">
    <source>
        <dbReference type="ARBA" id="ARBA00004413"/>
    </source>
</evidence>
<proteinExistence type="inferred from homology"/>
<evidence type="ECO:0000256" key="5">
    <source>
        <dbReference type="ARBA" id="ARBA00022475"/>
    </source>
</evidence>
<dbReference type="PATRIC" id="fig|153151.4.peg.3543"/>